<evidence type="ECO:0000256" key="1">
    <source>
        <dbReference type="ARBA" id="ARBA00004141"/>
    </source>
</evidence>
<feature type="transmembrane region" description="Helical" evidence="7">
    <location>
        <begin position="186"/>
        <end position="207"/>
    </location>
</feature>
<evidence type="ECO:0008006" key="11">
    <source>
        <dbReference type="Google" id="ProtNLM"/>
    </source>
</evidence>
<organism evidence="8 10">
    <name type="scientific">Didymodactylos carnosus</name>
    <dbReference type="NCBI Taxonomy" id="1234261"/>
    <lineage>
        <taxon>Eukaryota</taxon>
        <taxon>Metazoa</taxon>
        <taxon>Spiralia</taxon>
        <taxon>Gnathifera</taxon>
        <taxon>Rotifera</taxon>
        <taxon>Eurotatoria</taxon>
        <taxon>Bdelloidea</taxon>
        <taxon>Philodinida</taxon>
        <taxon>Philodinidae</taxon>
        <taxon>Didymodactylos</taxon>
    </lineage>
</organism>
<reference evidence="8" key="1">
    <citation type="submission" date="2021-02" db="EMBL/GenBank/DDBJ databases">
        <authorList>
            <person name="Nowell W R."/>
        </authorList>
    </citation>
    <scope>NUCLEOTIDE SEQUENCE</scope>
</reference>
<evidence type="ECO:0000256" key="4">
    <source>
        <dbReference type="ARBA" id="ARBA00022847"/>
    </source>
</evidence>
<keyword evidence="4" id="KW-0769">Symport</keyword>
<dbReference type="FunFam" id="1.20.1250.20:FF:000003">
    <property type="entry name" value="Solute carrier family 17 member 3"/>
    <property type="match status" value="1"/>
</dbReference>
<dbReference type="SUPFAM" id="SSF103473">
    <property type="entry name" value="MFS general substrate transporter"/>
    <property type="match status" value="1"/>
</dbReference>
<gene>
    <name evidence="8" type="ORF">OVA965_LOCUS24559</name>
    <name evidence="9" type="ORF">TMI583_LOCUS25284</name>
</gene>
<feature type="transmembrane region" description="Helical" evidence="7">
    <location>
        <begin position="138"/>
        <end position="159"/>
    </location>
</feature>
<evidence type="ECO:0000313" key="8">
    <source>
        <dbReference type="EMBL" id="CAF1213243.1"/>
    </source>
</evidence>
<evidence type="ECO:0000256" key="6">
    <source>
        <dbReference type="ARBA" id="ARBA00023136"/>
    </source>
</evidence>
<evidence type="ECO:0000256" key="5">
    <source>
        <dbReference type="ARBA" id="ARBA00022989"/>
    </source>
</evidence>
<dbReference type="EMBL" id="CAJNOK010014851">
    <property type="protein sequence ID" value="CAF1213243.1"/>
    <property type="molecule type" value="Genomic_DNA"/>
</dbReference>
<dbReference type="GO" id="GO:0016020">
    <property type="term" value="C:membrane"/>
    <property type="evidence" value="ECO:0007669"/>
    <property type="project" value="UniProtKB-SubCell"/>
</dbReference>
<comment type="caution">
    <text evidence="8">The sequence shown here is derived from an EMBL/GenBank/DDBJ whole genome shotgun (WGS) entry which is preliminary data.</text>
</comment>
<evidence type="ECO:0000313" key="10">
    <source>
        <dbReference type="Proteomes" id="UP000677228"/>
    </source>
</evidence>
<dbReference type="EMBL" id="CAJOBA010036389">
    <property type="protein sequence ID" value="CAF4022164.1"/>
    <property type="molecule type" value="Genomic_DNA"/>
</dbReference>
<dbReference type="InterPro" id="IPR036259">
    <property type="entry name" value="MFS_trans_sf"/>
</dbReference>
<protein>
    <recommendedName>
        <fullName evidence="11">Inorganic phosphate cotransporter</fullName>
    </recommendedName>
</protein>
<dbReference type="InterPro" id="IPR050382">
    <property type="entry name" value="MFS_Na/Anion_cotransporter"/>
</dbReference>
<accession>A0A8S2ELI3</accession>
<feature type="transmembrane region" description="Helical" evidence="7">
    <location>
        <begin position="228"/>
        <end position="261"/>
    </location>
</feature>
<evidence type="ECO:0000256" key="7">
    <source>
        <dbReference type="SAM" id="Phobius"/>
    </source>
</evidence>
<proteinExistence type="predicted"/>
<evidence type="ECO:0000256" key="2">
    <source>
        <dbReference type="ARBA" id="ARBA00022448"/>
    </source>
</evidence>
<feature type="transmembrane region" description="Helical" evidence="7">
    <location>
        <begin position="104"/>
        <end position="126"/>
    </location>
</feature>
<dbReference type="Proteomes" id="UP000682733">
    <property type="component" value="Unassembled WGS sequence"/>
</dbReference>
<comment type="subcellular location">
    <subcellularLocation>
        <location evidence="1">Membrane</location>
        <topology evidence="1">Multi-pass membrane protein</topology>
    </subcellularLocation>
</comment>
<dbReference type="Gene3D" id="1.20.1250.20">
    <property type="entry name" value="MFS general substrate transporter like domains"/>
    <property type="match status" value="2"/>
</dbReference>
<keyword evidence="5 7" id="KW-1133">Transmembrane helix</keyword>
<dbReference type="PANTHER" id="PTHR11662">
    <property type="entry name" value="SOLUTE CARRIER FAMILY 17"/>
    <property type="match status" value="1"/>
</dbReference>
<keyword evidence="3 7" id="KW-0812">Transmembrane</keyword>
<dbReference type="GO" id="GO:0006820">
    <property type="term" value="P:monoatomic anion transport"/>
    <property type="evidence" value="ECO:0007669"/>
    <property type="project" value="TreeGrafter"/>
</dbReference>
<keyword evidence="6 7" id="KW-0472">Membrane</keyword>
<feature type="non-terminal residue" evidence="8">
    <location>
        <position position="1"/>
    </location>
</feature>
<dbReference type="PANTHER" id="PTHR11662:SF454">
    <property type="entry name" value="SIALIN-LIKE"/>
    <property type="match status" value="1"/>
</dbReference>
<feature type="transmembrane region" description="Helical" evidence="7">
    <location>
        <begin position="39"/>
        <end position="59"/>
    </location>
</feature>
<dbReference type="AlphaFoldDB" id="A0A8S2ELI3"/>
<dbReference type="GO" id="GO:0015293">
    <property type="term" value="F:symporter activity"/>
    <property type="evidence" value="ECO:0007669"/>
    <property type="project" value="UniProtKB-KW"/>
</dbReference>
<evidence type="ECO:0000256" key="3">
    <source>
        <dbReference type="ARBA" id="ARBA00022692"/>
    </source>
</evidence>
<keyword evidence="2" id="KW-0813">Transport</keyword>
<dbReference type="InterPro" id="IPR011701">
    <property type="entry name" value="MFS"/>
</dbReference>
<name>A0A8S2ELI3_9BILA</name>
<dbReference type="Pfam" id="PF07690">
    <property type="entry name" value="MFS_1"/>
    <property type="match status" value="1"/>
</dbReference>
<dbReference type="Proteomes" id="UP000677228">
    <property type="component" value="Unassembled WGS sequence"/>
</dbReference>
<feature type="transmembrane region" description="Helical" evidence="7">
    <location>
        <begin position="71"/>
        <end position="92"/>
    </location>
</feature>
<sequence length="330" mass="35911">VAPQSALNRSNRACPLQNKNSSRPEIHYEFDWSPKTQGLVLGAFFYGYMIPQLLLTLLTPVAARTHVGLLIAIRFIIGFVSGPMFPAAAALWGKWVPPLERSTIPPAAQTGTNFGIIITTSLVSLLSTSKFLGGWPSIFYVVGIFSCLWFIGWSCFAYNSPSVHPRISAKEKTYLLQYSSPSSKNGILFAIPYFGIFLVTIVSGQIVRRIRAKNILTTTNVRKLQTIIGAVGSSIFLITIGFLGCDHIGAVICSILAVVFLGFHNSGCLISHLDVASNYAGTLTGITNSLAAIPGFVAPAVVGAITNNNVREEQEWNRQSEYKTDHEIIQ</sequence>
<evidence type="ECO:0000313" key="9">
    <source>
        <dbReference type="EMBL" id="CAF4022164.1"/>
    </source>
</evidence>